<reference evidence="1 2" key="1">
    <citation type="submission" date="2019-12" db="EMBL/GenBank/DDBJ databases">
        <title>Mucilaginibacter sp. HMF7410 genome sequencing and assembly.</title>
        <authorList>
            <person name="Kang H."/>
            <person name="Cha I."/>
            <person name="Kim H."/>
            <person name="Joh K."/>
        </authorList>
    </citation>
    <scope>NUCLEOTIDE SEQUENCE [LARGE SCALE GENOMIC DNA]</scope>
    <source>
        <strain evidence="1 2">HMF7410</strain>
    </source>
</reference>
<comment type="caution">
    <text evidence="1">The sequence shown here is derived from an EMBL/GenBank/DDBJ whole genome shotgun (WGS) entry which is preliminary data.</text>
</comment>
<dbReference type="Proteomes" id="UP000462014">
    <property type="component" value="Unassembled WGS sequence"/>
</dbReference>
<gene>
    <name evidence="1" type="ORF">GO621_03670</name>
</gene>
<keyword evidence="2" id="KW-1185">Reference proteome</keyword>
<proteinExistence type="predicted"/>
<dbReference type="AlphaFoldDB" id="A0A7K1STL2"/>
<evidence type="ECO:0000313" key="2">
    <source>
        <dbReference type="Proteomes" id="UP000462014"/>
    </source>
</evidence>
<sequence>MLLLALFFLVACLQLKLFNTIRRTLNCACKIFAEDRCLTQNLQNIKSTAKSLSVSWPIQIRLLQQKVKNQCKKVLLARTAITLKIINQKVTVLGKARRKGNYLLLKDKTNLWI</sequence>
<dbReference type="EMBL" id="WPIK01000003">
    <property type="protein sequence ID" value="MVN20631.1"/>
    <property type="molecule type" value="Genomic_DNA"/>
</dbReference>
<protein>
    <submittedName>
        <fullName evidence="1">Uncharacterized protein</fullName>
    </submittedName>
</protein>
<organism evidence="1 2">
    <name type="scientific">Mucilaginibacter arboris</name>
    <dbReference type="NCBI Taxonomy" id="2682090"/>
    <lineage>
        <taxon>Bacteria</taxon>
        <taxon>Pseudomonadati</taxon>
        <taxon>Bacteroidota</taxon>
        <taxon>Sphingobacteriia</taxon>
        <taxon>Sphingobacteriales</taxon>
        <taxon>Sphingobacteriaceae</taxon>
        <taxon>Mucilaginibacter</taxon>
    </lineage>
</organism>
<accession>A0A7K1STL2</accession>
<dbReference type="RefSeq" id="WP_157564301.1">
    <property type="nucleotide sequence ID" value="NZ_WPIK01000003.1"/>
</dbReference>
<evidence type="ECO:0000313" key="1">
    <source>
        <dbReference type="EMBL" id="MVN20631.1"/>
    </source>
</evidence>
<name>A0A7K1STL2_9SPHI</name>